<sequence>MVISGGGFNKITIGSVKRKFDELMGQSSNMSAPSTRQSANPYLWHSISRSSPEDQQTPTSLSS</sequence>
<proteinExistence type="predicted"/>
<evidence type="ECO:0000256" key="1">
    <source>
        <dbReference type="SAM" id="MobiDB-lite"/>
    </source>
</evidence>
<feature type="compositionally biased region" description="Polar residues" evidence="1">
    <location>
        <begin position="47"/>
        <end position="63"/>
    </location>
</feature>
<organism evidence="2 3">
    <name type="scientific">Trifolium medium</name>
    <dbReference type="NCBI Taxonomy" id="97028"/>
    <lineage>
        <taxon>Eukaryota</taxon>
        <taxon>Viridiplantae</taxon>
        <taxon>Streptophyta</taxon>
        <taxon>Embryophyta</taxon>
        <taxon>Tracheophyta</taxon>
        <taxon>Spermatophyta</taxon>
        <taxon>Magnoliopsida</taxon>
        <taxon>eudicotyledons</taxon>
        <taxon>Gunneridae</taxon>
        <taxon>Pentapetalae</taxon>
        <taxon>rosids</taxon>
        <taxon>fabids</taxon>
        <taxon>Fabales</taxon>
        <taxon>Fabaceae</taxon>
        <taxon>Papilionoideae</taxon>
        <taxon>50 kb inversion clade</taxon>
        <taxon>NPAAA clade</taxon>
        <taxon>Hologalegina</taxon>
        <taxon>IRL clade</taxon>
        <taxon>Trifolieae</taxon>
        <taxon>Trifolium</taxon>
    </lineage>
</organism>
<protein>
    <submittedName>
        <fullName evidence="2">Uncharacterized protein</fullName>
    </submittedName>
</protein>
<accession>A0A392VHV1</accession>
<evidence type="ECO:0000313" key="2">
    <source>
        <dbReference type="EMBL" id="MCI85960.1"/>
    </source>
</evidence>
<dbReference type="AlphaFoldDB" id="A0A392VHV1"/>
<feature type="non-terminal residue" evidence="2">
    <location>
        <position position="63"/>
    </location>
</feature>
<feature type="region of interest" description="Disordered" evidence="1">
    <location>
        <begin position="25"/>
        <end position="63"/>
    </location>
</feature>
<dbReference type="EMBL" id="LXQA011127809">
    <property type="protein sequence ID" value="MCI85960.1"/>
    <property type="molecule type" value="Genomic_DNA"/>
</dbReference>
<comment type="caution">
    <text evidence="2">The sequence shown here is derived from an EMBL/GenBank/DDBJ whole genome shotgun (WGS) entry which is preliminary data.</text>
</comment>
<dbReference type="Proteomes" id="UP000265520">
    <property type="component" value="Unassembled WGS sequence"/>
</dbReference>
<evidence type="ECO:0000313" key="3">
    <source>
        <dbReference type="Proteomes" id="UP000265520"/>
    </source>
</evidence>
<keyword evidence="3" id="KW-1185">Reference proteome</keyword>
<name>A0A392VHV1_9FABA</name>
<feature type="compositionally biased region" description="Polar residues" evidence="1">
    <location>
        <begin position="25"/>
        <end position="40"/>
    </location>
</feature>
<reference evidence="2 3" key="1">
    <citation type="journal article" date="2018" name="Front. Plant Sci.">
        <title>Red Clover (Trifolium pratense) and Zigzag Clover (T. medium) - A Picture of Genomic Similarities and Differences.</title>
        <authorList>
            <person name="Dluhosova J."/>
            <person name="Istvanek J."/>
            <person name="Nedelnik J."/>
            <person name="Repkova J."/>
        </authorList>
    </citation>
    <scope>NUCLEOTIDE SEQUENCE [LARGE SCALE GENOMIC DNA]</scope>
    <source>
        <strain evidence="3">cv. 10/8</strain>
        <tissue evidence="2">Leaf</tissue>
    </source>
</reference>